<sequence>MKYNYYIADVFTKQIFSGAQIAVFPNAEGLSKEQMQLVARELNLSETVFVFHPDKQTTNRVMRIFSPLGEVDFAGHPIIATAFVLASCGDIQLTAAVTPMVFEQNTGPVNVNISAEDGKPSFVQFTRKVTSVIDYFTPSDDELASFLGIQPAELDHKKYAMRLVSCGVPYLIVPVWRYESVRNAKFNYAAWSQSIAPQTAAQEILLFSPKTPYADADFNARLLGPRIGIHDDPPVGSAMPAFASYLCSFDFMQKGTYTFTVDRGEQSNRRSVLNLEMDHKGENTLTIRVGGAAVMVAEGVMNIPD</sequence>
<dbReference type="PANTHER" id="PTHR13774:SF32">
    <property type="entry name" value="ANTISENSE-ENHANCING SEQUENCE 1"/>
    <property type="match status" value="1"/>
</dbReference>
<proteinExistence type="inferred from homology"/>
<reference evidence="3 4" key="1">
    <citation type="submission" date="2018-02" db="EMBL/GenBank/DDBJ databases">
        <title>Subsurface microbial communities from deep shales in Ohio and West Virginia, USA.</title>
        <authorList>
            <person name="Wrighton K."/>
        </authorList>
    </citation>
    <scope>NUCLEOTIDE SEQUENCE [LARGE SCALE GENOMIC DNA]</scope>
    <source>
        <strain evidence="3 4">OWC-DMM</strain>
    </source>
</reference>
<dbReference type="GO" id="GO:0005737">
    <property type="term" value="C:cytoplasm"/>
    <property type="evidence" value="ECO:0007669"/>
    <property type="project" value="TreeGrafter"/>
</dbReference>
<dbReference type="Gene3D" id="3.10.310.10">
    <property type="entry name" value="Diaminopimelate Epimerase, Chain A, domain 1"/>
    <property type="match status" value="2"/>
</dbReference>
<dbReference type="GO" id="GO:0016853">
    <property type="term" value="F:isomerase activity"/>
    <property type="evidence" value="ECO:0007669"/>
    <property type="project" value="UniProtKB-KW"/>
</dbReference>
<keyword evidence="3" id="KW-0413">Isomerase</keyword>
<accession>A0A2S6HI13</accession>
<comment type="similarity">
    <text evidence="1">Belongs to the PhzF family.</text>
</comment>
<dbReference type="EMBL" id="PTIZ01000002">
    <property type="protein sequence ID" value="PPK77011.1"/>
    <property type="molecule type" value="Genomic_DNA"/>
</dbReference>
<dbReference type="NCBIfam" id="TIGR00654">
    <property type="entry name" value="PhzF_family"/>
    <property type="match status" value="1"/>
</dbReference>
<evidence type="ECO:0000256" key="2">
    <source>
        <dbReference type="PIRSR" id="PIRSR016184-1"/>
    </source>
</evidence>
<protein>
    <submittedName>
        <fullName evidence="3">Trans-2,3-dihydro-3-hydroxyanthranilate isomerase</fullName>
    </submittedName>
</protein>
<organism evidence="3 4">
    <name type="scientific">Methylobacter tundripaludum</name>
    <dbReference type="NCBI Taxonomy" id="173365"/>
    <lineage>
        <taxon>Bacteria</taxon>
        <taxon>Pseudomonadati</taxon>
        <taxon>Pseudomonadota</taxon>
        <taxon>Gammaproteobacteria</taxon>
        <taxon>Methylococcales</taxon>
        <taxon>Methylococcaceae</taxon>
        <taxon>Methylobacter</taxon>
    </lineage>
</organism>
<name>A0A2S6HI13_9GAMM</name>
<dbReference type="RefSeq" id="WP_104427778.1">
    <property type="nucleotide sequence ID" value="NZ_PTIZ01000002.1"/>
</dbReference>
<dbReference type="Proteomes" id="UP000240010">
    <property type="component" value="Unassembled WGS sequence"/>
</dbReference>
<feature type="active site" evidence="2">
    <location>
        <position position="46"/>
    </location>
</feature>
<dbReference type="Pfam" id="PF02567">
    <property type="entry name" value="PhzC-PhzF"/>
    <property type="match status" value="1"/>
</dbReference>
<dbReference type="SUPFAM" id="SSF54506">
    <property type="entry name" value="Diaminopimelate epimerase-like"/>
    <property type="match status" value="1"/>
</dbReference>
<dbReference type="PIRSF" id="PIRSF016184">
    <property type="entry name" value="PhzC_PhzF"/>
    <property type="match status" value="1"/>
</dbReference>
<comment type="caution">
    <text evidence="3">The sequence shown here is derived from an EMBL/GenBank/DDBJ whole genome shotgun (WGS) entry which is preliminary data.</text>
</comment>
<evidence type="ECO:0000313" key="3">
    <source>
        <dbReference type="EMBL" id="PPK77011.1"/>
    </source>
</evidence>
<evidence type="ECO:0000313" key="4">
    <source>
        <dbReference type="Proteomes" id="UP000240010"/>
    </source>
</evidence>
<dbReference type="InterPro" id="IPR003719">
    <property type="entry name" value="Phenazine_PhzF-like"/>
</dbReference>
<evidence type="ECO:0000256" key="1">
    <source>
        <dbReference type="ARBA" id="ARBA00008270"/>
    </source>
</evidence>
<dbReference type="AlphaFoldDB" id="A0A2S6HI13"/>
<gene>
    <name evidence="3" type="ORF">B0F87_102117</name>
</gene>
<dbReference type="PANTHER" id="PTHR13774">
    <property type="entry name" value="PHENAZINE BIOSYNTHESIS PROTEIN"/>
    <property type="match status" value="1"/>
</dbReference>